<evidence type="ECO:0000313" key="2">
    <source>
        <dbReference type="Proteomes" id="UP001304125"/>
    </source>
</evidence>
<organism evidence="1 2">
    <name type="scientific">Demequina capsici</name>
    <dbReference type="NCBI Taxonomy" id="3075620"/>
    <lineage>
        <taxon>Bacteria</taxon>
        <taxon>Bacillati</taxon>
        <taxon>Actinomycetota</taxon>
        <taxon>Actinomycetes</taxon>
        <taxon>Micrococcales</taxon>
        <taxon>Demequinaceae</taxon>
        <taxon>Demequina</taxon>
    </lineage>
</organism>
<protein>
    <submittedName>
        <fullName evidence="1">Uncharacterized protein</fullName>
    </submittedName>
</protein>
<dbReference type="AlphaFoldDB" id="A0AA96F9M9"/>
<dbReference type="EMBL" id="CP134879">
    <property type="protein sequence ID" value="WNM25285.1"/>
    <property type="molecule type" value="Genomic_DNA"/>
</dbReference>
<name>A0AA96F9M9_9MICO</name>
<evidence type="ECO:0000313" key="1">
    <source>
        <dbReference type="EMBL" id="WNM25285.1"/>
    </source>
</evidence>
<proteinExistence type="predicted"/>
<dbReference type="Proteomes" id="UP001304125">
    <property type="component" value="Chromosome"/>
</dbReference>
<reference evidence="1 2" key="1">
    <citation type="submission" date="2023-09" db="EMBL/GenBank/DDBJ databases">
        <title>Demequina sp. a novel bacteria isolated from Capsicum annuum.</title>
        <authorList>
            <person name="Humaira Z."/>
            <person name="Lee J."/>
            <person name="Cho D."/>
        </authorList>
    </citation>
    <scope>NUCLEOTIDE SEQUENCE [LARGE SCALE GENOMIC DNA]</scope>
    <source>
        <strain evidence="1 2">OYTSA14</strain>
    </source>
</reference>
<keyword evidence="2" id="KW-1185">Reference proteome</keyword>
<accession>A0AA96F9M9</accession>
<sequence>MDLFSIQHALIAGRTGEAWYVIPSHGPVFRERWSYGTGPEGGFVEILDEHHSQAVLREDPTLTMAWGLGVHDDRRKLSFDWAAENFADEDARLFWADFFWAGALIDRVVLASVDGARGVIPVPDRQRRVSSYELAVAEVIHDLDSHDENYRPADLVRRLEFTEKEDEHRGGAGTY</sequence>
<gene>
    <name evidence="1" type="ORF">RN606_03820</name>
</gene>
<dbReference type="RefSeq" id="WP_313500120.1">
    <property type="nucleotide sequence ID" value="NZ_CP134879.1"/>
</dbReference>